<feature type="compositionally biased region" description="Low complexity" evidence="5">
    <location>
        <begin position="31"/>
        <end position="108"/>
    </location>
</feature>
<protein>
    <submittedName>
        <fullName evidence="6">Transcription initiation factor IIA subunit 1</fullName>
    </submittedName>
</protein>
<keyword evidence="3" id="KW-0804">Transcription</keyword>
<dbReference type="KEGG" id="ccat:101463154"/>
<dbReference type="EMBL" id="GAMC01014845">
    <property type="protein sequence ID" value="JAB91710.1"/>
    <property type="molecule type" value="mRNA"/>
</dbReference>
<dbReference type="AlphaFoldDB" id="W8AZN6"/>
<evidence type="ECO:0000256" key="5">
    <source>
        <dbReference type="SAM" id="MobiDB-lite"/>
    </source>
</evidence>
<reference evidence="6" key="2">
    <citation type="journal article" date="2014" name="BMC Genomics">
        <title>A genomic perspective to assessing quality of mass-reared SIT flies used in Mediterranean fruit fly (Ceratitis capitata) eradication in California.</title>
        <authorList>
            <person name="Calla B."/>
            <person name="Hall B."/>
            <person name="Hou S."/>
            <person name="Geib S.M."/>
        </authorList>
    </citation>
    <scope>NUCLEOTIDE SEQUENCE</scope>
</reference>
<accession>W8AZN6</accession>
<dbReference type="EMBL" id="GAMC01014848">
    <property type="protein sequence ID" value="JAB91707.1"/>
    <property type="molecule type" value="mRNA"/>
</dbReference>
<feature type="region of interest" description="Disordered" evidence="5">
    <location>
        <begin position="1"/>
        <end position="110"/>
    </location>
</feature>
<dbReference type="GO" id="GO:0006367">
    <property type="term" value="P:transcription initiation at RNA polymerase II promoter"/>
    <property type="evidence" value="ECO:0007669"/>
    <property type="project" value="InterPro"/>
</dbReference>
<sequence length="365" mass="38067">MKQNWRAKLMASKAVEINPEPAEPQPPPIVANNPKPSKAAAAKAKKAAAAAAAAAAAQQNSNNASSSGNNASSSNASNSQLQSNLANGSGVSTSGGPTTSTAANSSAGVNGGIKQELGKSITATNLQKSNIIGNATSNTAPMATTSGIGGGVGGPQQQTTNSAIPIVATLDPNRIMPVNITLPAQTGSMSTESRVLTIHVPASALQDNQLTQILTAHLISSIMSLPTTLASSVLQQHVNAALINSNMQKNFNSSKQLDGALDTSDEDESEESDDNMDNDDDDDLDKDDDEDAENEGGAEEEPLNSDDDVTDEDASDVFETDNVIVCQYDKITRSRNKWKFYLKDGIMNIGGKDYVFQKSNGDAEW</sequence>
<organism evidence="6">
    <name type="scientific">Ceratitis capitata</name>
    <name type="common">Mediterranean fruit fly</name>
    <name type="synonym">Tephritis capitata</name>
    <dbReference type="NCBI Taxonomy" id="7213"/>
    <lineage>
        <taxon>Eukaryota</taxon>
        <taxon>Metazoa</taxon>
        <taxon>Ecdysozoa</taxon>
        <taxon>Arthropoda</taxon>
        <taxon>Hexapoda</taxon>
        <taxon>Insecta</taxon>
        <taxon>Pterygota</taxon>
        <taxon>Neoptera</taxon>
        <taxon>Endopterygota</taxon>
        <taxon>Diptera</taxon>
        <taxon>Brachycera</taxon>
        <taxon>Muscomorpha</taxon>
        <taxon>Tephritoidea</taxon>
        <taxon>Tephritidae</taxon>
        <taxon>Ceratitis</taxon>
        <taxon>Ceratitis</taxon>
    </lineage>
</organism>
<evidence type="ECO:0000256" key="3">
    <source>
        <dbReference type="ARBA" id="ARBA00023163"/>
    </source>
</evidence>
<feature type="compositionally biased region" description="Acidic residues" evidence="5">
    <location>
        <begin position="263"/>
        <end position="316"/>
    </location>
</feature>
<dbReference type="GO" id="GO:0005672">
    <property type="term" value="C:transcription factor TFIIA complex"/>
    <property type="evidence" value="ECO:0007669"/>
    <property type="project" value="InterPro"/>
</dbReference>
<dbReference type="SUPFAM" id="SSF50784">
    <property type="entry name" value="Transcription factor IIA (TFIIA), beta-barrel domain"/>
    <property type="match status" value="1"/>
</dbReference>
<dbReference type="OrthoDB" id="6275927at2759"/>
<feature type="region of interest" description="Disordered" evidence="5">
    <location>
        <begin position="135"/>
        <end position="157"/>
    </location>
</feature>
<reference evidence="6" key="1">
    <citation type="submission" date="2013-07" db="EMBL/GenBank/DDBJ databases">
        <authorList>
            <person name="Geib S."/>
        </authorList>
    </citation>
    <scope>NUCLEOTIDE SEQUENCE</scope>
</reference>
<keyword evidence="4" id="KW-0539">Nucleus</keyword>
<comment type="similarity">
    <text evidence="2">Belongs to the TFIIA subunit 1 family.</text>
</comment>
<dbReference type="Pfam" id="PF03153">
    <property type="entry name" value="TFIIA"/>
    <property type="match status" value="1"/>
</dbReference>
<dbReference type="SMART" id="SM01371">
    <property type="entry name" value="TFIIA"/>
    <property type="match status" value="1"/>
</dbReference>
<dbReference type="GeneID" id="101463154"/>
<proteinExistence type="evidence at transcript level"/>
<evidence type="ECO:0000313" key="6">
    <source>
        <dbReference type="EMBL" id="JAB91707.1"/>
    </source>
</evidence>
<dbReference type="PANTHER" id="PTHR12694:SF8">
    <property type="entry name" value="TRANSCRIPTION INITIATION FACTOR IIA SUBUNIT 1"/>
    <property type="match status" value="1"/>
</dbReference>
<dbReference type="CDD" id="cd07976">
    <property type="entry name" value="TFIIA_alpha_beta_like"/>
    <property type="match status" value="1"/>
</dbReference>
<dbReference type="FunFam" id="2.30.18.10:FF:000002">
    <property type="entry name" value="Transcription initiation factor IIA subunit 1"/>
    <property type="match status" value="1"/>
</dbReference>
<keyword evidence="6" id="KW-0396">Initiation factor</keyword>
<name>W8AZN6_CERCA</name>
<gene>
    <name evidence="6" type="primary">TF2AA</name>
</gene>
<keyword evidence="6" id="KW-0648">Protein biosynthesis</keyword>
<dbReference type="InterPro" id="IPR004855">
    <property type="entry name" value="TFIIA_asu/bsu"/>
</dbReference>
<evidence type="ECO:0000256" key="2">
    <source>
        <dbReference type="ARBA" id="ARBA00010059"/>
    </source>
</evidence>
<dbReference type="CTD" id="43284"/>
<dbReference type="InterPro" id="IPR009088">
    <property type="entry name" value="TFIIA_b-brl"/>
</dbReference>
<evidence type="ECO:0000256" key="1">
    <source>
        <dbReference type="ARBA" id="ARBA00004123"/>
    </source>
</evidence>
<dbReference type="GO" id="GO:0003743">
    <property type="term" value="F:translation initiation factor activity"/>
    <property type="evidence" value="ECO:0007669"/>
    <property type="project" value="UniProtKB-KW"/>
</dbReference>
<evidence type="ECO:0000256" key="4">
    <source>
        <dbReference type="ARBA" id="ARBA00023242"/>
    </source>
</evidence>
<comment type="subcellular location">
    <subcellularLocation>
        <location evidence="1">Nucleus</location>
    </subcellularLocation>
</comment>
<dbReference type="PANTHER" id="PTHR12694">
    <property type="entry name" value="TRANSCRIPTION INITIATION FACTOR IIA SUBUNIT 1"/>
    <property type="match status" value="1"/>
</dbReference>
<dbReference type="Gene3D" id="2.30.18.10">
    <property type="entry name" value="Transcription factor IIA (TFIIA), beta-barrel domain"/>
    <property type="match status" value="1"/>
</dbReference>
<feature type="region of interest" description="Disordered" evidence="5">
    <location>
        <begin position="252"/>
        <end position="316"/>
    </location>
</feature>